<evidence type="ECO:0000313" key="3">
    <source>
        <dbReference type="EMBL" id="KIK02102.1"/>
    </source>
</evidence>
<sequence>MASTRSRKKRKSEGNGDPPDPPHEDTKKPKPMRRRAAKLAGLLDLPLDILFEIFGQLSPYDLLRLARSSKDFRRVLMHRSSLTVWKMAREISGTPECPEGISEPSWANLAYYPHCHYCQTSSVRNVEWRFRVRICTKCAKEHVQEVDFFSYGFRAEGGVSFDTLIPTRSGRRHDTYYLLEQYDAVKAQYFSIEDKAARQEFVTERKRIVAGIIEHAKICEQWSKEQSLDRSEELAQLRGERKAAIVKKLKELGWGKDLESIRYPDSFDDHKLVSRPQRLTNRIWKNIEGDIVKFMTEMQVKRLEREHAALVLERKKYAIEVLRIFKNQHLPCTEIMPQGPDFCDFKAVQDILTQPFNVEVNISSFDNIIPQLPAMFKAWREDVHLSMLDAVQRSFRPIISSGFNFDFFMSSPSDYGDGWDDSDEEDSDKEDRQEVSHPLPENECCITMKLAATVYSCKSCTHLAEYGYDFESDDTDPSFYSFSHSQCGCDGPLFYPQVMGHACLTRKTCTYDVWEGRKKFDPSTELADSDYVRKNWGCLKISVDKGASDVAAQIVKLAGLDPTTATSDDMDKLGLRFICPKCKTTKTKNPQVSGIEDDEEAMPIFDWRGAVQHELADRLRGMLVSSKRKPVVLKIDPSQLPEVIVKSEQVFSEAALDRWACAHCRDLPGEEDPTSLLDIKKHVIEKHEQKSPVLNEDYFQDFAALDIHPKRGSLRLYARVSHLENVVKLPKVLKVKS</sequence>
<reference evidence="3 4" key="1">
    <citation type="submission" date="2014-04" db="EMBL/GenBank/DDBJ databases">
        <authorList>
            <consortium name="DOE Joint Genome Institute"/>
            <person name="Kuo A."/>
            <person name="Kohler A."/>
            <person name="Nagy L.G."/>
            <person name="Floudas D."/>
            <person name="Copeland A."/>
            <person name="Barry K.W."/>
            <person name="Cichocki N."/>
            <person name="Veneault-Fourrey C."/>
            <person name="LaButti K."/>
            <person name="Lindquist E.A."/>
            <person name="Lipzen A."/>
            <person name="Lundell T."/>
            <person name="Morin E."/>
            <person name="Murat C."/>
            <person name="Sun H."/>
            <person name="Tunlid A."/>
            <person name="Henrissat B."/>
            <person name="Grigoriev I.V."/>
            <person name="Hibbett D.S."/>
            <person name="Martin F."/>
            <person name="Nordberg H.P."/>
            <person name="Cantor M.N."/>
            <person name="Hua S.X."/>
        </authorList>
    </citation>
    <scope>NUCLEOTIDE SEQUENCE [LARGE SCALE GENOMIC DNA]</scope>
    <source>
        <strain evidence="3 4">LaAM-08-1</strain>
    </source>
</reference>
<proteinExistence type="predicted"/>
<keyword evidence="4" id="KW-1185">Reference proteome</keyword>
<dbReference type="InterPro" id="IPR036047">
    <property type="entry name" value="F-box-like_dom_sf"/>
</dbReference>
<evidence type="ECO:0000256" key="1">
    <source>
        <dbReference type="SAM" id="MobiDB-lite"/>
    </source>
</evidence>
<feature type="compositionally biased region" description="Basic residues" evidence="1">
    <location>
        <begin position="1"/>
        <end position="11"/>
    </location>
</feature>
<reference evidence="4" key="2">
    <citation type="submission" date="2015-01" db="EMBL/GenBank/DDBJ databases">
        <title>Evolutionary Origins and Diversification of the Mycorrhizal Mutualists.</title>
        <authorList>
            <consortium name="DOE Joint Genome Institute"/>
            <consortium name="Mycorrhizal Genomics Consortium"/>
            <person name="Kohler A."/>
            <person name="Kuo A."/>
            <person name="Nagy L.G."/>
            <person name="Floudas D."/>
            <person name="Copeland A."/>
            <person name="Barry K.W."/>
            <person name="Cichocki N."/>
            <person name="Veneault-Fourrey C."/>
            <person name="LaButti K."/>
            <person name="Lindquist E.A."/>
            <person name="Lipzen A."/>
            <person name="Lundell T."/>
            <person name="Morin E."/>
            <person name="Murat C."/>
            <person name="Riley R."/>
            <person name="Ohm R."/>
            <person name="Sun H."/>
            <person name="Tunlid A."/>
            <person name="Henrissat B."/>
            <person name="Grigoriev I.V."/>
            <person name="Hibbett D.S."/>
            <person name="Martin F."/>
        </authorList>
    </citation>
    <scope>NUCLEOTIDE SEQUENCE [LARGE SCALE GENOMIC DNA]</scope>
    <source>
        <strain evidence="4">LaAM-08-1</strain>
    </source>
</reference>
<dbReference type="Proteomes" id="UP000054477">
    <property type="component" value="Unassembled WGS sequence"/>
</dbReference>
<name>A0A0C9XWU0_9AGAR</name>
<dbReference type="EMBL" id="KN838597">
    <property type="protein sequence ID" value="KIK02102.1"/>
    <property type="molecule type" value="Genomic_DNA"/>
</dbReference>
<dbReference type="PROSITE" id="PS50181">
    <property type="entry name" value="FBOX"/>
    <property type="match status" value="1"/>
</dbReference>
<feature type="region of interest" description="Disordered" evidence="1">
    <location>
        <begin position="417"/>
        <end position="436"/>
    </location>
</feature>
<gene>
    <name evidence="3" type="ORF">K443DRAFT_677870</name>
</gene>
<dbReference type="Pfam" id="PF12937">
    <property type="entry name" value="F-box-like"/>
    <property type="match status" value="1"/>
</dbReference>
<feature type="region of interest" description="Disordered" evidence="1">
    <location>
        <begin position="1"/>
        <end position="33"/>
    </location>
</feature>
<dbReference type="InterPro" id="IPR001810">
    <property type="entry name" value="F-box_dom"/>
</dbReference>
<feature type="domain" description="F-box" evidence="2">
    <location>
        <begin position="39"/>
        <end position="88"/>
    </location>
</feature>
<protein>
    <submittedName>
        <fullName evidence="3">Unplaced genomic scaffold K443scaffold_62, whole genome shotgun sequence</fullName>
    </submittedName>
</protein>
<dbReference type="HOGENOM" id="CLU_010790_2_0_1"/>
<dbReference type="Gene3D" id="1.20.1280.50">
    <property type="match status" value="1"/>
</dbReference>
<evidence type="ECO:0000259" key="2">
    <source>
        <dbReference type="PROSITE" id="PS50181"/>
    </source>
</evidence>
<organism evidence="3 4">
    <name type="scientific">Laccaria amethystina LaAM-08-1</name>
    <dbReference type="NCBI Taxonomy" id="1095629"/>
    <lineage>
        <taxon>Eukaryota</taxon>
        <taxon>Fungi</taxon>
        <taxon>Dikarya</taxon>
        <taxon>Basidiomycota</taxon>
        <taxon>Agaricomycotina</taxon>
        <taxon>Agaricomycetes</taxon>
        <taxon>Agaricomycetidae</taxon>
        <taxon>Agaricales</taxon>
        <taxon>Agaricineae</taxon>
        <taxon>Hydnangiaceae</taxon>
        <taxon>Laccaria</taxon>
    </lineage>
</organism>
<dbReference type="CDD" id="cd09917">
    <property type="entry name" value="F-box_SF"/>
    <property type="match status" value="1"/>
</dbReference>
<dbReference type="SUPFAM" id="SSF81383">
    <property type="entry name" value="F-box domain"/>
    <property type="match status" value="1"/>
</dbReference>
<dbReference type="OrthoDB" id="2322499at2759"/>
<accession>A0A0C9XWU0</accession>
<dbReference type="AlphaFoldDB" id="A0A0C9XWU0"/>
<evidence type="ECO:0000313" key="4">
    <source>
        <dbReference type="Proteomes" id="UP000054477"/>
    </source>
</evidence>
<feature type="compositionally biased region" description="Acidic residues" evidence="1">
    <location>
        <begin position="417"/>
        <end position="428"/>
    </location>
</feature>